<keyword evidence="2" id="KW-1185">Reference proteome</keyword>
<dbReference type="SMART" id="SM00490">
    <property type="entry name" value="HELICc"/>
    <property type="match status" value="1"/>
</dbReference>
<keyword evidence="1" id="KW-0347">Helicase</keyword>
<dbReference type="GO" id="GO:0004386">
    <property type="term" value="F:helicase activity"/>
    <property type="evidence" value="ECO:0007669"/>
    <property type="project" value="UniProtKB-KW"/>
</dbReference>
<dbReference type="PROSITE" id="PS51194">
    <property type="entry name" value="HELICASE_CTER"/>
    <property type="match status" value="1"/>
</dbReference>
<evidence type="ECO:0000313" key="1">
    <source>
        <dbReference type="EMBL" id="MET1257295.1"/>
    </source>
</evidence>
<dbReference type="InterPro" id="IPR000330">
    <property type="entry name" value="SNF2_N"/>
</dbReference>
<gene>
    <name evidence="1" type="ORF">ABVT43_19300</name>
</gene>
<dbReference type="SUPFAM" id="SSF52540">
    <property type="entry name" value="P-loop containing nucleoside triphosphate hydrolases"/>
    <property type="match status" value="2"/>
</dbReference>
<accession>A0ABV2BZD9</accession>
<dbReference type="CDD" id="cd18793">
    <property type="entry name" value="SF2_C_SNF"/>
    <property type="match status" value="1"/>
</dbReference>
<dbReference type="GO" id="GO:0016787">
    <property type="term" value="F:hydrolase activity"/>
    <property type="evidence" value="ECO:0007669"/>
    <property type="project" value="UniProtKB-KW"/>
</dbReference>
<dbReference type="InterPro" id="IPR001650">
    <property type="entry name" value="Helicase_C-like"/>
</dbReference>
<dbReference type="EC" id="3.6.4.-" evidence="1"/>
<dbReference type="InterPro" id="IPR007527">
    <property type="entry name" value="Znf_SWIM"/>
</dbReference>
<keyword evidence="1" id="KW-0378">Hydrolase</keyword>
<dbReference type="SMART" id="SM00487">
    <property type="entry name" value="DEXDc"/>
    <property type="match status" value="1"/>
</dbReference>
<dbReference type="InterPro" id="IPR038718">
    <property type="entry name" value="SNF2-like_sf"/>
</dbReference>
<dbReference type="Pfam" id="PF00271">
    <property type="entry name" value="Helicase_C"/>
    <property type="match status" value="1"/>
</dbReference>
<organism evidence="1 2">
    <name type="scientific">Aliikangiella maris</name>
    <dbReference type="NCBI Taxonomy" id="3162458"/>
    <lineage>
        <taxon>Bacteria</taxon>
        <taxon>Pseudomonadati</taxon>
        <taxon>Pseudomonadota</taxon>
        <taxon>Gammaproteobacteria</taxon>
        <taxon>Oceanospirillales</taxon>
        <taxon>Pleioneaceae</taxon>
        <taxon>Aliikangiella</taxon>
    </lineage>
</organism>
<name>A0ABV2BZD9_9GAMM</name>
<protein>
    <submittedName>
        <fullName evidence="1">DEAD/DEAH box helicase</fullName>
        <ecNumber evidence="1">3.6.4.-</ecNumber>
    </submittedName>
</protein>
<evidence type="ECO:0000313" key="2">
    <source>
        <dbReference type="Proteomes" id="UP001548189"/>
    </source>
</evidence>
<comment type="caution">
    <text evidence="1">The sequence shown here is derived from an EMBL/GenBank/DDBJ whole genome shotgun (WGS) entry which is preliminary data.</text>
</comment>
<dbReference type="InterPro" id="IPR014001">
    <property type="entry name" value="Helicase_ATP-bd"/>
</dbReference>
<dbReference type="InterPro" id="IPR049730">
    <property type="entry name" value="SNF2/RAD54-like_C"/>
</dbReference>
<dbReference type="PROSITE" id="PS50966">
    <property type="entry name" value="ZF_SWIM"/>
    <property type="match status" value="1"/>
</dbReference>
<dbReference type="InterPro" id="IPR027417">
    <property type="entry name" value="P-loop_NTPase"/>
</dbReference>
<dbReference type="Gene3D" id="3.40.50.10810">
    <property type="entry name" value="Tandem AAA-ATPase domain"/>
    <property type="match status" value="1"/>
</dbReference>
<keyword evidence="1" id="KW-0067">ATP-binding</keyword>
<dbReference type="PANTHER" id="PTHR10799">
    <property type="entry name" value="SNF2/RAD54 HELICASE FAMILY"/>
    <property type="match status" value="1"/>
</dbReference>
<dbReference type="EMBL" id="JBEVCJ010000044">
    <property type="protein sequence ID" value="MET1257295.1"/>
    <property type="molecule type" value="Genomic_DNA"/>
</dbReference>
<dbReference type="Proteomes" id="UP001548189">
    <property type="component" value="Unassembled WGS sequence"/>
</dbReference>
<proteinExistence type="predicted"/>
<dbReference type="Gene3D" id="3.40.50.300">
    <property type="entry name" value="P-loop containing nucleotide triphosphate hydrolases"/>
    <property type="match status" value="1"/>
</dbReference>
<reference evidence="1 2" key="1">
    <citation type="submission" date="2024-06" db="EMBL/GenBank/DDBJ databases">
        <authorList>
            <person name="Li F."/>
        </authorList>
    </citation>
    <scope>NUCLEOTIDE SEQUENCE [LARGE SCALE GENOMIC DNA]</scope>
    <source>
        <strain evidence="1 2">GXAS 311</strain>
    </source>
</reference>
<keyword evidence="1" id="KW-0547">Nucleotide-binding</keyword>
<dbReference type="PROSITE" id="PS51192">
    <property type="entry name" value="HELICASE_ATP_BIND_1"/>
    <property type="match status" value="1"/>
</dbReference>
<sequence length="1044" mass="120923">MLVRPLIYKGPVDHLSQHFDKIRLFEGIQVLLDDALMDWQYRQDEDLIRGIFFDMGRPVKTQLMWPIKDVRQTVNCSCDAAKKEESVCRHAAALAIESKVRLERLPPPVKSTENYQSEYHYLKRWCKRQVCDPFPNMARHRVVYLLDHDNSGFSVSIHKAYLTTQNEFKRKAELDWSLMEKAKLPKFVSLTDQEILVEIGRLIKQHSEMVINSNQLRLVFPDCEALLKKIILSTRCFWRSCHRHSLLWEKTTHKNSEKLEITPNVSLDKAKSKILYFDQQKGYNAPLIELLLKAETISPVLTISSEQTYLPWYHASFQDNTIIQLHFAQIAFQVDEQLIGLQEILDSGLSINQPQQAICLEKIAAFVHQVDGIPGIASHFERPVSQHFNLVDRYLEGDLSHWFVLFRGLQCEGWRIRFDDNFELNQKRVDDWYTKVTLAEQSEQPNWFELEVGVSVNGQSINILPYIVKMLDQEQWVVSEFIKDCIIQLDDGTKIKIATDRLQNIINNLIELSEKSPLNINQRLKLSLNQYSRINLLEQTLGTDSEWVDAQWLKEKALKLQSIKCLKKVQSPQNLKAKLRDYQLDGVSWLQFLRQESLGGVLADDMGLGKTIQTLAHLQIEKNQERFQKPVLIVAPTSLLGNWQTEIKRFTPELNVLVWSGVKRKSLHDELHNTDIIITSYGVLLRDFEQLNQLDLYYLILDEAQTIKNSRSKIARVVYHMRATYRLCLTGTPLENHLGELWSLFNFLMPGFLGKESQFKKLFRQPIEKDNDLIRQKILAQRIGPFMLRRTKTKVAADLPDKTIIDEYIGLTDNQTDLYETIRMSMLEEVQTALANSGLSKNKILIGQALLRLRQICCHPALIHLGQSQKHWKHSAKLKWLSLKVPEMIENNQKILIFSSFTSMLDLIAELLDELSIEYLTLTGKTQNRGEIVDRFQQGKIPVFLISLKAGGAGLNLTQADTVIHVDPWWNPAAENQASDRAHRIGQNKPVFIYKLISRGTVEEKIYMMQQKKSQLAEHIYRNQATQDIFNQANWQTLLAPLEN</sequence>
<dbReference type="CDD" id="cd18012">
    <property type="entry name" value="DEXQc_arch_SWI2_SNF2"/>
    <property type="match status" value="1"/>
</dbReference>
<dbReference type="Pfam" id="PF00176">
    <property type="entry name" value="SNF2-rel_dom"/>
    <property type="match status" value="1"/>
</dbReference>